<organism evidence="1 2">
    <name type="scientific">Streptomyces uncialis</name>
    <dbReference type="NCBI Taxonomy" id="1048205"/>
    <lineage>
        <taxon>Bacteria</taxon>
        <taxon>Bacillati</taxon>
        <taxon>Actinomycetota</taxon>
        <taxon>Actinomycetes</taxon>
        <taxon>Kitasatosporales</taxon>
        <taxon>Streptomycetaceae</taxon>
        <taxon>Streptomyces</taxon>
    </lineage>
</organism>
<reference evidence="1 2" key="1">
    <citation type="submission" date="2015-06" db="EMBL/GenBank/DDBJ databases">
        <title>Cloning and characterization of the uncialamcin biosynthetic gene cluster.</title>
        <authorList>
            <person name="Yan X."/>
            <person name="Huang T."/>
            <person name="Ge H."/>
            <person name="Shen B."/>
        </authorList>
    </citation>
    <scope>NUCLEOTIDE SEQUENCE [LARGE SCALE GENOMIC DNA]</scope>
    <source>
        <strain evidence="1 2">DCA2648</strain>
    </source>
</reference>
<dbReference type="Pfam" id="PF04655">
    <property type="entry name" value="APH_6_hur"/>
    <property type="match status" value="1"/>
</dbReference>
<name>A0A1Q4VDC7_9ACTN</name>
<evidence type="ECO:0000313" key="1">
    <source>
        <dbReference type="EMBL" id="OKH95789.1"/>
    </source>
</evidence>
<comment type="caution">
    <text evidence="1">The sequence shown here is derived from an EMBL/GenBank/DDBJ whole genome shotgun (WGS) entry which is preliminary data.</text>
</comment>
<dbReference type="RefSeq" id="WP_073783397.1">
    <property type="nucleotide sequence ID" value="NZ_LFBV01000001.1"/>
</dbReference>
<evidence type="ECO:0000313" key="2">
    <source>
        <dbReference type="Proteomes" id="UP000186455"/>
    </source>
</evidence>
<dbReference type="InterPro" id="IPR006748">
    <property type="entry name" value="NH2Glyco/OHUrea_AB-resist_kin"/>
</dbReference>
<dbReference type="STRING" id="1048205.AB852_03290"/>
<keyword evidence="2" id="KW-1185">Reference proteome</keyword>
<dbReference type="AlphaFoldDB" id="A0A1Q4VDC7"/>
<dbReference type="Proteomes" id="UP000186455">
    <property type="component" value="Unassembled WGS sequence"/>
</dbReference>
<dbReference type="GO" id="GO:0019748">
    <property type="term" value="P:secondary metabolic process"/>
    <property type="evidence" value="ECO:0007669"/>
    <property type="project" value="InterPro"/>
</dbReference>
<dbReference type="InterPro" id="IPR011009">
    <property type="entry name" value="Kinase-like_dom_sf"/>
</dbReference>
<accession>A0A1Q4VDC7</accession>
<sequence>MSAQRRTQQGTTAQARGTGFEIPAELVANQHKYKREAGRAFIDGLPARAADHLARWELTITGPAMHGMASLVLPVARADGSSAVLKMQVADDESEHQGEGLRAWDGRGIVRLLAYDEPTTTQLLERADESRPLSAVEDSREAVGVIADLLARLTSVPGPPGVRHLADIAADMLDALPGALPQIGDPSARRALSVCGDAVREVLPEPGDRLLHWDLHFDNVLGAVREPWLAIDPNPLVGDPGFDLMPALVNRYEDGEVLWRFDLMTERLGLDRRRAARWTLGRVLQNSLWDIEDGEPLQATQLRIAELLTTHRTG</sequence>
<dbReference type="EMBL" id="LFBV01000001">
    <property type="protein sequence ID" value="OKH95789.1"/>
    <property type="molecule type" value="Genomic_DNA"/>
</dbReference>
<protein>
    <submittedName>
        <fullName evidence="1">Hydroxyurea phosphotransferase</fullName>
    </submittedName>
</protein>
<gene>
    <name evidence="1" type="ORF">AB852_03290</name>
</gene>
<proteinExistence type="predicted"/>
<keyword evidence="1" id="KW-0808">Transferase</keyword>
<dbReference type="GO" id="GO:0016773">
    <property type="term" value="F:phosphotransferase activity, alcohol group as acceptor"/>
    <property type="evidence" value="ECO:0007669"/>
    <property type="project" value="InterPro"/>
</dbReference>
<dbReference type="SUPFAM" id="SSF56112">
    <property type="entry name" value="Protein kinase-like (PK-like)"/>
    <property type="match status" value="1"/>
</dbReference>